<keyword evidence="3" id="KW-1185">Reference proteome</keyword>
<evidence type="ECO:0000256" key="1">
    <source>
        <dbReference type="SAM" id="SignalP"/>
    </source>
</evidence>
<gene>
    <name evidence="2" type="ORF">LSTR_LSTR009496</name>
</gene>
<evidence type="ECO:0000313" key="3">
    <source>
        <dbReference type="Proteomes" id="UP000291343"/>
    </source>
</evidence>
<comment type="caution">
    <text evidence="2">The sequence shown here is derived from an EMBL/GenBank/DDBJ whole genome shotgun (WGS) entry which is preliminary data.</text>
</comment>
<organism evidence="2 3">
    <name type="scientific">Laodelphax striatellus</name>
    <name type="common">Small brown planthopper</name>
    <name type="synonym">Delphax striatella</name>
    <dbReference type="NCBI Taxonomy" id="195883"/>
    <lineage>
        <taxon>Eukaryota</taxon>
        <taxon>Metazoa</taxon>
        <taxon>Ecdysozoa</taxon>
        <taxon>Arthropoda</taxon>
        <taxon>Hexapoda</taxon>
        <taxon>Insecta</taxon>
        <taxon>Pterygota</taxon>
        <taxon>Neoptera</taxon>
        <taxon>Paraneoptera</taxon>
        <taxon>Hemiptera</taxon>
        <taxon>Auchenorrhyncha</taxon>
        <taxon>Fulgoroidea</taxon>
        <taxon>Delphacidae</taxon>
        <taxon>Criomorphinae</taxon>
        <taxon>Laodelphax</taxon>
    </lineage>
</organism>
<dbReference type="AlphaFoldDB" id="A0A482WDV2"/>
<reference evidence="2 3" key="1">
    <citation type="journal article" date="2017" name="Gigascience">
        <title>Genome sequence of the small brown planthopper, Laodelphax striatellus.</title>
        <authorList>
            <person name="Zhu J."/>
            <person name="Jiang F."/>
            <person name="Wang X."/>
            <person name="Yang P."/>
            <person name="Bao Y."/>
            <person name="Zhao W."/>
            <person name="Wang W."/>
            <person name="Lu H."/>
            <person name="Wang Q."/>
            <person name="Cui N."/>
            <person name="Li J."/>
            <person name="Chen X."/>
            <person name="Luo L."/>
            <person name="Yu J."/>
            <person name="Kang L."/>
            <person name="Cui F."/>
        </authorList>
    </citation>
    <scope>NUCLEOTIDE SEQUENCE [LARGE SCALE GENOMIC DNA]</scope>
    <source>
        <strain evidence="2">Lst14</strain>
    </source>
</reference>
<protein>
    <submittedName>
        <fullName evidence="2">Uncharacterized protein</fullName>
    </submittedName>
</protein>
<dbReference type="EMBL" id="QKKF02038097">
    <property type="protein sequence ID" value="RZF31849.1"/>
    <property type="molecule type" value="Genomic_DNA"/>
</dbReference>
<feature type="signal peptide" evidence="1">
    <location>
        <begin position="1"/>
        <end position="25"/>
    </location>
</feature>
<dbReference type="Proteomes" id="UP000291343">
    <property type="component" value="Unassembled WGS sequence"/>
</dbReference>
<evidence type="ECO:0000313" key="2">
    <source>
        <dbReference type="EMBL" id="RZF31849.1"/>
    </source>
</evidence>
<dbReference type="InParanoid" id="A0A482WDV2"/>
<name>A0A482WDV2_LAOST</name>
<keyword evidence="1" id="KW-0732">Signal</keyword>
<sequence length="127" mass="13663">MALPHIFTAILIFALFLMSEAVAEADLAEADQSRLPSGSGARACPVRLNANSECEDSTPVQERRDAYVMDEIDHHLSLAAHQRAEIERGLDQVPVQLNGAQSIGMDGIDAGAEHSLAFCSNSDVNQM</sequence>
<accession>A0A482WDV2</accession>
<feature type="chain" id="PRO_5019868464" evidence="1">
    <location>
        <begin position="26"/>
        <end position="127"/>
    </location>
</feature>
<proteinExistence type="predicted"/>